<organism evidence="1 2">
    <name type="scientific">Necator americanus</name>
    <name type="common">Human hookworm</name>
    <dbReference type="NCBI Taxonomy" id="51031"/>
    <lineage>
        <taxon>Eukaryota</taxon>
        <taxon>Metazoa</taxon>
        <taxon>Ecdysozoa</taxon>
        <taxon>Nematoda</taxon>
        <taxon>Chromadorea</taxon>
        <taxon>Rhabditida</taxon>
        <taxon>Rhabditina</taxon>
        <taxon>Rhabditomorpha</taxon>
        <taxon>Strongyloidea</taxon>
        <taxon>Ancylostomatidae</taxon>
        <taxon>Bunostominae</taxon>
        <taxon>Necator</taxon>
    </lineage>
</organism>
<comment type="caution">
    <text evidence="1">The sequence shown here is derived from an EMBL/GenBank/DDBJ whole genome shotgun (WGS) entry which is preliminary data.</text>
</comment>
<protein>
    <submittedName>
        <fullName evidence="1">Uncharacterized protein</fullName>
    </submittedName>
</protein>
<reference evidence="1 2" key="1">
    <citation type="submission" date="2023-08" db="EMBL/GenBank/DDBJ databases">
        <title>A Necator americanus chromosomal reference genome.</title>
        <authorList>
            <person name="Ilik V."/>
            <person name="Petrzelkova K.J."/>
            <person name="Pardy F."/>
            <person name="Fuh T."/>
            <person name="Niatou-Singa F.S."/>
            <person name="Gouil Q."/>
            <person name="Baker L."/>
            <person name="Ritchie M.E."/>
            <person name="Jex A.R."/>
            <person name="Gazzola D."/>
            <person name="Li H."/>
            <person name="Toshio Fujiwara R."/>
            <person name="Zhan B."/>
            <person name="Aroian R.V."/>
            <person name="Pafco B."/>
            <person name="Schwarz E.M."/>
        </authorList>
    </citation>
    <scope>NUCLEOTIDE SEQUENCE [LARGE SCALE GENOMIC DNA]</scope>
    <source>
        <strain evidence="1 2">Aroian</strain>
        <tissue evidence="1">Whole animal</tissue>
    </source>
</reference>
<proteinExistence type="predicted"/>
<sequence>MTCRLKLRRERKEIELPEIRTRLPPPPFPSTHIFPKKNPYLQYIFAHYLIVSASTTASPTKFNKPYGI</sequence>
<keyword evidence="2" id="KW-1185">Reference proteome</keyword>
<name>A0ABR1DB09_NECAM</name>
<evidence type="ECO:0000313" key="1">
    <source>
        <dbReference type="EMBL" id="KAK6747430.1"/>
    </source>
</evidence>
<dbReference type="EMBL" id="JAVFWL010000004">
    <property type="protein sequence ID" value="KAK6747430.1"/>
    <property type="molecule type" value="Genomic_DNA"/>
</dbReference>
<evidence type="ECO:0000313" key="2">
    <source>
        <dbReference type="Proteomes" id="UP001303046"/>
    </source>
</evidence>
<dbReference type="Proteomes" id="UP001303046">
    <property type="component" value="Unassembled WGS sequence"/>
</dbReference>
<accession>A0ABR1DB09</accession>
<gene>
    <name evidence="1" type="primary">Necator_chrIV.g13848</name>
    <name evidence="1" type="ORF">RB195_000556</name>
</gene>